<evidence type="ECO:0000313" key="2">
    <source>
        <dbReference type="EMBL" id="MCW1884137.1"/>
    </source>
</evidence>
<protein>
    <submittedName>
        <fullName evidence="2">Uncharacterized protein</fullName>
    </submittedName>
</protein>
<keyword evidence="1" id="KW-0812">Transmembrane</keyword>
<evidence type="ECO:0000313" key="3">
    <source>
        <dbReference type="Proteomes" id="UP001207930"/>
    </source>
</evidence>
<dbReference type="RefSeq" id="WP_264500097.1">
    <property type="nucleotide sequence ID" value="NZ_JAPDDS010000002.1"/>
</dbReference>
<feature type="transmembrane region" description="Helical" evidence="1">
    <location>
        <begin position="17"/>
        <end position="37"/>
    </location>
</feature>
<proteinExistence type="predicted"/>
<name>A0ABT3FL11_9BACT</name>
<comment type="caution">
    <text evidence="2">The sequence shown here is derived from an EMBL/GenBank/DDBJ whole genome shotgun (WGS) entry which is preliminary data.</text>
</comment>
<feature type="transmembrane region" description="Helical" evidence="1">
    <location>
        <begin position="87"/>
        <end position="111"/>
    </location>
</feature>
<keyword evidence="1" id="KW-0472">Membrane</keyword>
<feature type="transmembrane region" description="Helical" evidence="1">
    <location>
        <begin position="49"/>
        <end position="67"/>
    </location>
</feature>
<dbReference type="Proteomes" id="UP001207930">
    <property type="component" value="Unassembled WGS sequence"/>
</dbReference>
<gene>
    <name evidence="2" type="ORF">OKA04_05305</name>
</gene>
<keyword evidence="3" id="KW-1185">Reference proteome</keyword>
<keyword evidence="1" id="KW-1133">Transmembrane helix</keyword>
<dbReference type="EMBL" id="JAPDDS010000002">
    <property type="protein sequence ID" value="MCW1884137.1"/>
    <property type="molecule type" value="Genomic_DNA"/>
</dbReference>
<reference evidence="2 3" key="1">
    <citation type="submission" date="2022-10" db="EMBL/GenBank/DDBJ databases">
        <title>Luteolibacter flavescens strain MCCC 1K03193, whole genome shotgun sequencing project.</title>
        <authorList>
            <person name="Zhao G."/>
            <person name="Shen L."/>
        </authorList>
    </citation>
    <scope>NUCLEOTIDE SEQUENCE [LARGE SCALE GENOMIC DNA]</scope>
    <source>
        <strain evidence="2 3">MCCC 1K03193</strain>
    </source>
</reference>
<evidence type="ECO:0000256" key="1">
    <source>
        <dbReference type="SAM" id="Phobius"/>
    </source>
</evidence>
<organism evidence="2 3">
    <name type="scientific">Luteolibacter flavescens</name>
    <dbReference type="NCBI Taxonomy" id="1859460"/>
    <lineage>
        <taxon>Bacteria</taxon>
        <taxon>Pseudomonadati</taxon>
        <taxon>Verrucomicrobiota</taxon>
        <taxon>Verrucomicrobiia</taxon>
        <taxon>Verrucomicrobiales</taxon>
        <taxon>Verrucomicrobiaceae</taxon>
        <taxon>Luteolibacter</taxon>
    </lineage>
</organism>
<accession>A0ABT3FL11</accession>
<sequence>MRDKPSFRNNPSYRFRVVVWIMPTCFGYAAAELIILLQRHIPSVENDTWFYGWIFASFIATCCLGMLDRKLIDPRIPTDKIFPPLTAFIILQCLVVPFAVLSVILITRYALLL</sequence>